<feature type="region of interest" description="Disordered" evidence="1">
    <location>
        <begin position="87"/>
        <end position="157"/>
    </location>
</feature>
<evidence type="ECO:0000256" key="1">
    <source>
        <dbReference type="SAM" id="MobiDB-lite"/>
    </source>
</evidence>
<reference evidence="2 3" key="1">
    <citation type="submission" date="2019-11" db="EMBL/GenBank/DDBJ databases">
        <title>Whole genome sequence of Oryza granulata.</title>
        <authorList>
            <person name="Li W."/>
        </authorList>
    </citation>
    <scope>NUCLEOTIDE SEQUENCE [LARGE SCALE GENOMIC DNA]</scope>
    <source>
        <strain evidence="3">cv. Menghai</strain>
        <tissue evidence="2">Leaf</tissue>
    </source>
</reference>
<evidence type="ECO:0000313" key="3">
    <source>
        <dbReference type="Proteomes" id="UP000479710"/>
    </source>
</evidence>
<organism evidence="2 3">
    <name type="scientific">Oryza meyeriana var. granulata</name>
    <dbReference type="NCBI Taxonomy" id="110450"/>
    <lineage>
        <taxon>Eukaryota</taxon>
        <taxon>Viridiplantae</taxon>
        <taxon>Streptophyta</taxon>
        <taxon>Embryophyta</taxon>
        <taxon>Tracheophyta</taxon>
        <taxon>Spermatophyta</taxon>
        <taxon>Magnoliopsida</taxon>
        <taxon>Liliopsida</taxon>
        <taxon>Poales</taxon>
        <taxon>Poaceae</taxon>
        <taxon>BOP clade</taxon>
        <taxon>Oryzoideae</taxon>
        <taxon>Oryzeae</taxon>
        <taxon>Oryzinae</taxon>
        <taxon>Oryza</taxon>
        <taxon>Oryza meyeriana</taxon>
    </lineage>
</organism>
<name>A0A6G1E9Y5_9ORYZ</name>
<comment type="caution">
    <text evidence="2">The sequence shown here is derived from an EMBL/GenBank/DDBJ whole genome shotgun (WGS) entry which is preliminary data.</text>
</comment>
<proteinExistence type="predicted"/>
<feature type="compositionally biased region" description="Pro residues" evidence="1">
    <location>
        <begin position="122"/>
        <end position="131"/>
    </location>
</feature>
<keyword evidence="3" id="KW-1185">Reference proteome</keyword>
<accession>A0A6G1E9Y5</accession>
<gene>
    <name evidence="2" type="ORF">E2562_007019</name>
</gene>
<dbReference type="EMBL" id="SPHZ02000004">
    <property type="protein sequence ID" value="KAF0921481.1"/>
    <property type="molecule type" value="Genomic_DNA"/>
</dbReference>
<evidence type="ECO:0000313" key="2">
    <source>
        <dbReference type="EMBL" id="KAF0921481.1"/>
    </source>
</evidence>
<protein>
    <submittedName>
        <fullName evidence="2">Uncharacterized protein</fullName>
    </submittedName>
</protein>
<dbReference type="AlphaFoldDB" id="A0A6G1E9Y5"/>
<dbReference type="Proteomes" id="UP000479710">
    <property type="component" value="Unassembled WGS sequence"/>
</dbReference>
<sequence>MGASHNWKRAELMYMLRVVIGSGNIPASELPRKDLALWNDSGRVALQAILPKCDAKGILDRASGRAPGLVWILEDVDYGARRYRGAAQAPGAGAAGGTVDPQDSRRVGMRPRSPSALKSHQPWPPPLPPQVAVPQRMAHDAKASGLTGHATMGLPKA</sequence>